<evidence type="ECO:0000256" key="8">
    <source>
        <dbReference type="ARBA" id="ARBA00023274"/>
    </source>
</evidence>
<dbReference type="CDD" id="cd15481">
    <property type="entry name" value="SRP68-RBD"/>
    <property type="match status" value="1"/>
</dbReference>
<proteinExistence type="inferred from homology"/>
<evidence type="ECO:0000256" key="1">
    <source>
        <dbReference type="ARBA" id="ARBA00004496"/>
    </source>
</evidence>
<keyword evidence="8" id="KW-0687">Ribonucleoprotein</keyword>
<dbReference type="OrthoDB" id="10255118at2759"/>
<dbReference type="Pfam" id="PF16969">
    <property type="entry name" value="SRP68"/>
    <property type="match status" value="1"/>
</dbReference>
<dbReference type="PANTHER" id="PTHR12860">
    <property type="entry name" value="SIGNAL RECOGNITION PARTICLE 68 KDA PROTEIN"/>
    <property type="match status" value="1"/>
</dbReference>
<keyword evidence="7" id="KW-0539">Nucleus</keyword>
<dbReference type="InterPro" id="IPR026258">
    <property type="entry name" value="SRP68"/>
</dbReference>
<evidence type="ECO:0000313" key="12">
    <source>
        <dbReference type="Proteomes" id="UP000653565"/>
    </source>
</evidence>
<dbReference type="FunFam" id="1.10.3450.40:FF:000002">
    <property type="entry name" value="Signal recognition particle subunit SRP68"/>
    <property type="match status" value="1"/>
</dbReference>
<dbReference type="GO" id="GO:0005730">
    <property type="term" value="C:nucleolus"/>
    <property type="evidence" value="ECO:0007669"/>
    <property type="project" value="UniProtKB-SubCell"/>
</dbReference>
<dbReference type="PIRSF" id="PIRSF038995">
    <property type="entry name" value="SRP68"/>
    <property type="match status" value="1"/>
</dbReference>
<keyword evidence="5" id="KW-0694">RNA-binding</keyword>
<reference evidence="11" key="1">
    <citation type="journal article" date="2020" name="bioRxiv">
        <title>Genomic and phenotypic heterogeneity of clinical isolates of the human pathogens Aspergillus fumigatus, Aspergillus lentulus and Aspergillus fumigatiaffinis.</title>
        <authorList>
            <person name="dos Santos R.A.C."/>
            <person name="Steenwyk J.L."/>
            <person name="Rivero-Menendez O."/>
            <person name="Mead M.E."/>
            <person name="Silva L.P."/>
            <person name="Bastos R.W."/>
            <person name="Alastruey-Izquierdo A."/>
            <person name="Goldman G.H."/>
            <person name="Rokas A."/>
        </authorList>
    </citation>
    <scope>NUCLEOTIDE SEQUENCE</scope>
    <source>
        <strain evidence="11">CNM-CM6805</strain>
    </source>
</reference>
<dbReference type="GO" id="GO:0008312">
    <property type="term" value="F:7S RNA binding"/>
    <property type="evidence" value="ECO:0007669"/>
    <property type="project" value="InterPro"/>
</dbReference>
<feature type="region of interest" description="Disordered" evidence="10">
    <location>
        <begin position="641"/>
        <end position="668"/>
    </location>
</feature>
<evidence type="ECO:0000256" key="9">
    <source>
        <dbReference type="ARBA" id="ARBA00029498"/>
    </source>
</evidence>
<sequence length="668" mass="74207">MQVQSILKSSRKMSRAFVWPRSDHALLPTRTLDYPHRLQATTIPDHLRLYGGLLSVNMEITDFVFKQREDVLLAGDYNAYRAHTTRRLHKLRKKLGQTTPKGRKYTAKPPVSAEDISSNVAYVHVLLLSSERAWAQAMHMKSTHSADPSAKGIAGSARRHIVSRLNKASGYSQQLVLLLEDQTTSGATDTDILEARAYLASLLGALYLEKRKWEQCIQSYAVSRIIYTTLGREDRKDAFRDLLTGTIDPSIRYAAYQMKLPRSRPLSSLAIQYFPSDANIRSEVERVDPDCLKEDIAGTRKTADGEIQQLPESITWRSRTVALEDAAISQALASAAAAESRLKSWLADVEGKSASSKDKAAAYDSVIIASQDAVDATKTAIDDLANEGVEPSDKRMQSLQITRTAVNYALVGWRIGRNRVLCGPNDGMTFETDNADGLKRGKGASLEESTGKKLTRLREKVVLYDSILQSIEFILELPGVAADSTFVQELEAKRRYFRALRCLSIARSHCYLGNSKNALALYSQALQLSTQSTVSDQSSQLSNEPLRLDVSRSQVQALASILQGLAAQYRGLVTLEKMAAEGPQTGNQRPVIERLHEFSGDKVDLSNLVPYPPRMQPIPVKPLFLDVAWNYIDYPREGAHAQEEAQAPMETGTEEKKGGRRGWFGFGR</sequence>
<keyword evidence="12" id="KW-1185">Reference proteome</keyword>
<dbReference type="InterPro" id="IPR034652">
    <property type="entry name" value="SRP68-RBD"/>
</dbReference>
<evidence type="ECO:0000256" key="2">
    <source>
        <dbReference type="ARBA" id="ARBA00004604"/>
    </source>
</evidence>
<evidence type="ECO:0000256" key="6">
    <source>
        <dbReference type="ARBA" id="ARBA00023135"/>
    </source>
</evidence>
<keyword evidence="4" id="KW-0963">Cytoplasm</keyword>
<protein>
    <recommendedName>
        <fullName evidence="9">Signal recognition particle subunit SRP68</fullName>
    </recommendedName>
</protein>
<evidence type="ECO:0000256" key="5">
    <source>
        <dbReference type="ARBA" id="ARBA00022884"/>
    </source>
</evidence>
<dbReference type="Gene3D" id="1.10.3450.40">
    <property type="entry name" value="Signal recognition particle, SRP68 subunit, RNA-binding domain"/>
    <property type="match status" value="1"/>
</dbReference>
<dbReference type="GO" id="GO:0005786">
    <property type="term" value="C:signal recognition particle, endoplasmic reticulum targeting"/>
    <property type="evidence" value="ECO:0007669"/>
    <property type="project" value="UniProtKB-KW"/>
</dbReference>
<accession>A0A8H4H6M3</accession>
<gene>
    <name evidence="11" type="ORF">CNMCM6805_007647</name>
</gene>
<dbReference type="AlphaFoldDB" id="A0A8H4H6M3"/>
<dbReference type="GO" id="GO:0030942">
    <property type="term" value="F:endoplasmic reticulum signal peptide binding"/>
    <property type="evidence" value="ECO:0007669"/>
    <property type="project" value="InterPro"/>
</dbReference>
<keyword evidence="6" id="KW-0733">Signal recognition particle</keyword>
<comment type="similarity">
    <text evidence="3">Belongs to the SRP68 family.</text>
</comment>
<dbReference type="PANTHER" id="PTHR12860:SF0">
    <property type="entry name" value="SIGNAL RECOGNITION PARTICLE SUBUNIT SRP68"/>
    <property type="match status" value="1"/>
</dbReference>
<dbReference type="Proteomes" id="UP000653565">
    <property type="component" value="Unassembled WGS sequence"/>
</dbReference>
<dbReference type="GO" id="GO:0006614">
    <property type="term" value="P:SRP-dependent cotranslational protein targeting to membrane"/>
    <property type="evidence" value="ECO:0007669"/>
    <property type="project" value="InterPro"/>
</dbReference>
<comment type="subcellular location">
    <subcellularLocation>
        <location evidence="1">Cytoplasm</location>
    </subcellularLocation>
    <subcellularLocation>
        <location evidence="2">Nucleus</location>
        <location evidence="2">Nucleolus</location>
    </subcellularLocation>
</comment>
<evidence type="ECO:0000256" key="3">
    <source>
        <dbReference type="ARBA" id="ARBA00009352"/>
    </source>
</evidence>
<evidence type="ECO:0000256" key="4">
    <source>
        <dbReference type="ARBA" id="ARBA00022490"/>
    </source>
</evidence>
<dbReference type="InterPro" id="IPR038253">
    <property type="entry name" value="SRP68_N_sf"/>
</dbReference>
<evidence type="ECO:0000313" key="11">
    <source>
        <dbReference type="EMBL" id="KAF4236137.1"/>
    </source>
</evidence>
<evidence type="ECO:0000256" key="7">
    <source>
        <dbReference type="ARBA" id="ARBA00023242"/>
    </source>
</evidence>
<dbReference type="GO" id="GO:0005047">
    <property type="term" value="F:signal recognition particle binding"/>
    <property type="evidence" value="ECO:0007669"/>
    <property type="project" value="InterPro"/>
</dbReference>
<reference evidence="11" key="2">
    <citation type="submission" date="2020-04" db="EMBL/GenBank/DDBJ databases">
        <authorList>
            <person name="Santos R.A.C."/>
            <person name="Steenwyk J.L."/>
            <person name="Rivero-Menendez O."/>
            <person name="Mead M.E."/>
            <person name="Silva L.P."/>
            <person name="Bastos R.W."/>
            <person name="Alastruey-Izquierdo A."/>
            <person name="Goldman G.H."/>
            <person name="Rokas A."/>
        </authorList>
    </citation>
    <scope>NUCLEOTIDE SEQUENCE</scope>
    <source>
        <strain evidence="11">CNM-CM6805</strain>
    </source>
</reference>
<evidence type="ECO:0000256" key="10">
    <source>
        <dbReference type="SAM" id="MobiDB-lite"/>
    </source>
</evidence>
<comment type="caution">
    <text evidence="11">The sequence shown here is derived from an EMBL/GenBank/DDBJ whole genome shotgun (WGS) entry which is preliminary data.</text>
</comment>
<dbReference type="EMBL" id="JAAAPX010000054">
    <property type="protein sequence ID" value="KAF4236137.1"/>
    <property type="molecule type" value="Genomic_DNA"/>
</dbReference>
<name>A0A8H4H6M3_9EURO</name>
<organism evidence="11 12">
    <name type="scientific">Aspergillus fumigatiaffinis</name>
    <dbReference type="NCBI Taxonomy" id="340414"/>
    <lineage>
        <taxon>Eukaryota</taxon>
        <taxon>Fungi</taxon>
        <taxon>Dikarya</taxon>
        <taxon>Ascomycota</taxon>
        <taxon>Pezizomycotina</taxon>
        <taxon>Eurotiomycetes</taxon>
        <taxon>Eurotiomycetidae</taxon>
        <taxon>Eurotiales</taxon>
        <taxon>Aspergillaceae</taxon>
        <taxon>Aspergillus</taxon>
        <taxon>Aspergillus subgen. Fumigati</taxon>
    </lineage>
</organism>